<evidence type="ECO:0000256" key="1">
    <source>
        <dbReference type="ARBA" id="ARBA00022527"/>
    </source>
</evidence>
<dbReference type="EC" id="2.7.12.2" evidence="7"/>
<dbReference type="GO" id="GO:0005524">
    <property type="term" value="F:ATP binding"/>
    <property type="evidence" value="ECO:0007669"/>
    <property type="project" value="UniProtKB-UniRule"/>
</dbReference>
<dbReference type="InterPro" id="IPR000719">
    <property type="entry name" value="Prot_kinase_dom"/>
</dbReference>
<comment type="similarity">
    <text evidence="6">Belongs to the protein kinase superfamily. STE Ser/Thr protein kinase family. MAP kinase kinase subfamily.</text>
</comment>
<keyword evidence="4" id="KW-0418">Kinase</keyword>
<evidence type="ECO:0000256" key="7">
    <source>
        <dbReference type="ARBA" id="ARBA00038999"/>
    </source>
</evidence>
<feature type="region of interest" description="Disordered" evidence="13">
    <location>
        <begin position="1"/>
        <end position="85"/>
    </location>
</feature>
<name>A0A8T0GAJ7_CERPU</name>
<evidence type="ECO:0000256" key="13">
    <source>
        <dbReference type="SAM" id="MobiDB-lite"/>
    </source>
</evidence>
<dbReference type="GO" id="GO:0004708">
    <property type="term" value="F:MAP kinase kinase activity"/>
    <property type="evidence" value="ECO:0007669"/>
    <property type="project" value="UniProtKB-EC"/>
</dbReference>
<evidence type="ECO:0000256" key="11">
    <source>
        <dbReference type="PROSITE-ProRule" id="PRU10141"/>
    </source>
</evidence>
<keyword evidence="3 11" id="KW-0547">Nucleotide-binding</keyword>
<organism evidence="15 16">
    <name type="scientific">Ceratodon purpureus</name>
    <name type="common">Fire moss</name>
    <name type="synonym">Dicranum purpureum</name>
    <dbReference type="NCBI Taxonomy" id="3225"/>
    <lineage>
        <taxon>Eukaryota</taxon>
        <taxon>Viridiplantae</taxon>
        <taxon>Streptophyta</taxon>
        <taxon>Embryophyta</taxon>
        <taxon>Bryophyta</taxon>
        <taxon>Bryophytina</taxon>
        <taxon>Bryopsida</taxon>
        <taxon>Dicranidae</taxon>
        <taxon>Pseudoditrichales</taxon>
        <taxon>Ditrichaceae</taxon>
        <taxon>Ceratodon</taxon>
    </lineage>
</organism>
<gene>
    <name evidence="15" type="ORF">KC19_12G081100</name>
</gene>
<dbReference type="Gene3D" id="3.30.200.20">
    <property type="entry name" value="Phosphorylase Kinase, domain 1"/>
    <property type="match status" value="1"/>
</dbReference>
<dbReference type="Proteomes" id="UP000822688">
    <property type="component" value="Chromosome 12"/>
</dbReference>
<keyword evidence="5 11" id="KW-0067">ATP-binding</keyword>
<dbReference type="AlphaFoldDB" id="A0A8T0GAJ7"/>
<evidence type="ECO:0000256" key="2">
    <source>
        <dbReference type="ARBA" id="ARBA00022679"/>
    </source>
</evidence>
<evidence type="ECO:0000256" key="4">
    <source>
        <dbReference type="ARBA" id="ARBA00022777"/>
    </source>
</evidence>
<dbReference type="CDD" id="cd06623">
    <property type="entry name" value="PKc_MAPKK_plant_like"/>
    <property type="match status" value="1"/>
</dbReference>
<feature type="compositionally biased region" description="Low complexity" evidence="13">
    <location>
        <begin position="14"/>
        <end position="23"/>
    </location>
</feature>
<feature type="domain" description="Protein kinase" evidence="14">
    <location>
        <begin position="98"/>
        <end position="357"/>
    </location>
</feature>
<sequence>MAAANDRRSRGMGLSLNLPSRQSPRPPPVPQPLPLPPPSLDESRYSRGSNNPGSNPGSNPGGNLGGNPVSRGLSGGVYHGHHGGAQLPQNRDVVLADLEKIGVLGAGSGGKVYKVRHRWTGKEYALKIIQEKHELAVRRQIMREMDILRSSKSQHLVECYGVFDRGGEISFVLEYMDGGTLADVLKYHKKIGERYLAEVTKQVLLGLLYLHKHKIVHRDIKPSNLLLNRKQEVKIADFGVSTVLANTLAQCNSFVGTCAYMSPERFDPDGNGGEYGYAADIWSLGLTLLECAIGRFPCLKPGEKPDWPTLMYAICWGEPPSPPADASPEFQNFIINCLQKNSNSRPSAEMLLNHPFVRRYEGQPGVISELLQGLVL</sequence>
<evidence type="ECO:0000313" key="16">
    <source>
        <dbReference type="Proteomes" id="UP000822688"/>
    </source>
</evidence>
<dbReference type="PROSITE" id="PS00107">
    <property type="entry name" value="PROTEIN_KINASE_ATP"/>
    <property type="match status" value="1"/>
</dbReference>
<proteinExistence type="inferred from homology"/>
<dbReference type="PROSITE" id="PS00108">
    <property type="entry name" value="PROTEIN_KINASE_ST"/>
    <property type="match status" value="1"/>
</dbReference>
<dbReference type="FunFam" id="3.30.200.20:FF:000040">
    <property type="entry name" value="Dual specificity mitogen-activated protein kinase kinase"/>
    <property type="match status" value="1"/>
</dbReference>
<evidence type="ECO:0000259" key="14">
    <source>
        <dbReference type="PROSITE" id="PS50011"/>
    </source>
</evidence>
<dbReference type="Pfam" id="PF00069">
    <property type="entry name" value="Pkinase"/>
    <property type="match status" value="1"/>
</dbReference>
<dbReference type="PANTHER" id="PTHR48013">
    <property type="entry name" value="DUAL SPECIFICITY MITOGEN-ACTIVATED PROTEIN KINASE KINASE 5-RELATED"/>
    <property type="match status" value="1"/>
</dbReference>
<protein>
    <recommendedName>
        <fullName evidence="7">mitogen-activated protein kinase kinase</fullName>
        <ecNumber evidence="7">2.7.12.2</ecNumber>
    </recommendedName>
</protein>
<comment type="catalytic activity">
    <reaction evidence="10">
        <text>L-tyrosyl-[protein] + ATP = O-phospho-L-tyrosyl-[protein] + ADP + H(+)</text>
        <dbReference type="Rhea" id="RHEA:10596"/>
        <dbReference type="Rhea" id="RHEA-COMP:10136"/>
        <dbReference type="Rhea" id="RHEA-COMP:20101"/>
        <dbReference type="ChEBI" id="CHEBI:15378"/>
        <dbReference type="ChEBI" id="CHEBI:30616"/>
        <dbReference type="ChEBI" id="CHEBI:46858"/>
        <dbReference type="ChEBI" id="CHEBI:61978"/>
        <dbReference type="ChEBI" id="CHEBI:456216"/>
        <dbReference type="EC" id="2.7.12.2"/>
    </reaction>
</comment>
<accession>A0A8T0GAJ7</accession>
<feature type="binding site" evidence="11">
    <location>
        <position position="127"/>
    </location>
    <ligand>
        <name>ATP</name>
        <dbReference type="ChEBI" id="CHEBI:30616"/>
    </ligand>
</feature>
<dbReference type="InterPro" id="IPR017441">
    <property type="entry name" value="Protein_kinase_ATP_BS"/>
</dbReference>
<feature type="compositionally biased region" description="Pro residues" evidence="13">
    <location>
        <begin position="24"/>
        <end position="39"/>
    </location>
</feature>
<comment type="caution">
    <text evidence="15">The sequence shown here is derived from an EMBL/GenBank/DDBJ whole genome shotgun (WGS) entry which is preliminary data.</text>
</comment>
<evidence type="ECO:0000256" key="5">
    <source>
        <dbReference type="ARBA" id="ARBA00022840"/>
    </source>
</evidence>
<dbReference type="GO" id="GO:0004674">
    <property type="term" value="F:protein serine/threonine kinase activity"/>
    <property type="evidence" value="ECO:0007669"/>
    <property type="project" value="UniProtKB-KW"/>
</dbReference>
<evidence type="ECO:0000313" key="15">
    <source>
        <dbReference type="EMBL" id="KAG0554302.1"/>
    </source>
</evidence>
<dbReference type="EMBL" id="CM026433">
    <property type="protein sequence ID" value="KAG0554302.1"/>
    <property type="molecule type" value="Genomic_DNA"/>
</dbReference>
<evidence type="ECO:0000256" key="8">
    <source>
        <dbReference type="ARBA" id="ARBA00049014"/>
    </source>
</evidence>
<evidence type="ECO:0000256" key="9">
    <source>
        <dbReference type="ARBA" id="ARBA00049299"/>
    </source>
</evidence>
<dbReference type="PROSITE" id="PS50011">
    <property type="entry name" value="PROTEIN_KINASE_DOM"/>
    <property type="match status" value="1"/>
</dbReference>
<feature type="compositionally biased region" description="Low complexity" evidence="13">
    <location>
        <begin position="48"/>
        <end position="58"/>
    </location>
</feature>
<evidence type="ECO:0000256" key="12">
    <source>
        <dbReference type="RuleBase" id="RU000304"/>
    </source>
</evidence>
<evidence type="ECO:0000256" key="10">
    <source>
        <dbReference type="ARBA" id="ARBA00051693"/>
    </source>
</evidence>
<dbReference type="InterPro" id="IPR011009">
    <property type="entry name" value="Kinase-like_dom_sf"/>
</dbReference>
<dbReference type="InterPro" id="IPR008271">
    <property type="entry name" value="Ser/Thr_kinase_AS"/>
</dbReference>
<comment type="catalytic activity">
    <reaction evidence="9">
        <text>L-threonyl-[protein] + ATP = O-phospho-L-threonyl-[protein] + ADP + H(+)</text>
        <dbReference type="Rhea" id="RHEA:46608"/>
        <dbReference type="Rhea" id="RHEA-COMP:11060"/>
        <dbReference type="Rhea" id="RHEA-COMP:11605"/>
        <dbReference type="ChEBI" id="CHEBI:15378"/>
        <dbReference type="ChEBI" id="CHEBI:30013"/>
        <dbReference type="ChEBI" id="CHEBI:30616"/>
        <dbReference type="ChEBI" id="CHEBI:61977"/>
        <dbReference type="ChEBI" id="CHEBI:456216"/>
        <dbReference type="EC" id="2.7.12.2"/>
    </reaction>
</comment>
<dbReference type="Gene3D" id="1.10.510.10">
    <property type="entry name" value="Transferase(Phosphotransferase) domain 1"/>
    <property type="match status" value="1"/>
</dbReference>
<keyword evidence="2" id="KW-0808">Transferase</keyword>
<dbReference type="PANTHER" id="PTHR48013:SF9">
    <property type="entry name" value="DUAL SPECIFICITY MITOGEN-ACTIVATED PROTEIN KINASE KINASE 5"/>
    <property type="match status" value="1"/>
</dbReference>
<keyword evidence="16" id="KW-1185">Reference proteome</keyword>
<dbReference type="SMART" id="SM00220">
    <property type="entry name" value="S_TKc"/>
    <property type="match status" value="1"/>
</dbReference>
<reference evidence="15" key="1">
    <citation type="submission" date="2020-06" db="EMBL/GenBank/DDBJ databases">
        <title>WGS assembly of Ceratodon purpureus strain R40.</title>
        <authorList>
            <person name="Carey S.B."/>
            <person name="Jenkins J."/>
            <person name="Shu S."/>
            <person name="Lovell J.T."/>
            <person name="Sreedasyam A."/>
            <person name="Maumus F."/>
            <person name="Tiley G.P."/>
            <person name="Fernandez-Pozo N."/>
            <person name="Barry K."/>
            <person name="Chen C."/>
            <person name="Wang M."/>
            <person name="Lipzen A."/>
            <person name="Daum C."/>
            <person name="Saski C.A."/>
            <person name="Payton A.C."/>
            <person name="Mcbreen J.C."/>
            <person name="Conrad R.E."/>
            <person name="Kollar L.M."/>
            <person name="Olsson S."/>
            <person name="Huttunen S."/>
            <person name="Landis J.B."/>
            <person name="Wickett N.J."/>
            <person name="Johnson M.G."/>
            <person name="Rensing S.A."/>
            <person name="Grimwood J."/>
            <person name="Schmutz J."/>
            <person name="Mcdaniel S.F."/>
        </authorList>
    </citation>
    <scope>NUCLEOTIDE SEQUENCE</scope>
    <source>
        <strain evidence="15">R40</strain>
    </source>
</reference>
<evidence type="ECO:0000256" key="3">
    <source>
        <dbReference type="ARBA" id="ARBA00022741"/>
    </source>
</evidence>
<evidence type="ECO:0000256" key="6">
    <source>
        <dbReference type="ARBA" id="ARBA00038035"/>
    </source>
</evidence>
<keyword evidence="1 12" id="KW-0723">Serine/threonine-protein kinase</keyword>
<comment type="catalytic activity">
    <reaction evidence="8">
        <text>L-seryl-[protein] + ATP = O-phospho-L-seryl-[protein] + ADP + H(+)</text>
        <dbReference type="Rhea" id="RHEA:17989"/>
        <dbReference type="Rhea" id="RHEA-COMP:9863"/>
        <dbReference type="Rhea" id="RHEA-COMP:11604"/>
        <dbReference type="ChEBI" id="CHEBI:15378"/>
        <dbReference type="ChEBI" id="CHEBI:29999"/>
        <dbReference type="ChEBI" id="CHEBI:30616"/>
        <dbReference type="ChEBI" id="CHEBI:83421"/>
        <dbReference type="ChEBI" id="CHEBI:456216"/>
        <dbReference type="EC" id="2.7.12.2"/>
    </reaction>
</comment>
<dbReference type="SUPFAM" id="SSF56112">
    <property type="entry name" value="Protein kinase-like (PK-like)"/>
    <property type="match status" value="1"/>
</dbReference>